<dbReference type="VEuPathDB" id="FungiDB:RhiirA1_461614"/>
<dbReference type="EMBL" id="LLXI01000804">
    <property type="protein sequence ID" value="PKY49953.1"/>
    <property type="molecule type" value="Genomic_DNA"/>
</dbReference>
<dbReference type="InterPro" id="IPR051681">
    <property type="entry name" value="Ser/Thr_Kinases-Pseudokinases"/>
</dbReference>
<keyword evidence="4" id="KW-0067">ATP-binding</keyword>
<dbReference type="PRINTS" id="PR00109">
    <property type="entry name" value="TYRKINASE"/>
</dbReference>
<evidence type="ECO:0000259" key="5">
    <source>
        <dbReference type="PROSITE" id="PS50011"/>
    </source>
</evidence>
<name>A0A2I1GTI2_9GLOM</name>
<proteinExistence type="predicted"/>
<evidence type="ECO:0000256" key="3">
    <source>
        <dbReference type="ARBA" id="ARBA00022777"/>
    </source>
</evidence>
<dbReference type="AlphaFoldDB" id="A0A2I1GTI2"/>
<keyword evidence="2" id="KW-0547">Nucleotide-binding</keyword>
<keyword evidence="3 6" id="KW-0418">Kinase</keyword>
<dbReference type="InterPro" id="IPR001245">
    <property type="entry name" value="Ser-Thr/Tyr_kinase_cat_dom"/>
</dbReference>
<dbReference type="Proteomes" id="UP000234323">
    <property type="component" value="Unassembled WGS sequence"/>
</dbReference>
<sequence length="432" mass="49839">MSYRQDGDLYCMDFIENEPITKSNIVFGKCLNCEKKRNSVGWCKDCEINALKDNFKNWTSGNINMDNFIKHTQLHANESVDYLEYVSFDQFDLLEDTNKGGAFSTIYSAVWMEGPRWVWDEGTEQWTRNGPIKVALKRLNNSQNISEEYFKQLYKYHRCLQSRSTADCYGITKDPTSNYMFVMKYYENGDLHSYLDEAQGMLCWRDIVDMLWGISGGIENIHESGLIHGHLHGGNLLVEDEPGSAEICITDVGLHGPIDKKDTNEIYGVLPYIAPEILRGNPQTKASDIYSFGIIMWTLSAGFRPWYDRPHDLRLASEICFGLRPEIIDGTPKVYIKLMTQCWHPDPSKRPTASKLSELLGNWSIAICDDPDPSEISDQFNVAEEKKFSDSERNKFRQPKIHPQAFYTSRLLYFPELINSFDDSEIPRERKI</sequence>
<dbReference type="PANTHER" id="PTHR44329">
    <property type="entry name" value="SERINE/THREONINE-PROTEIN KINASE TNNI3K-RELATED"/>
    <property type="match status" value="1"/>
</dbReference>
<dbReference type="InterPro" id="IPR000719">
    <property type="entry name" value="Prot_kinase_dom"/>
</dbReference>
<protein>
    <submittedName>
        <fullName evidence="6">Kinase-like protein</fullName>
    </submittedName>
</protein>
<dbReference type="Gene3D" id="1.10.510.10">
    <property type="entry name" value="Transferase(Phosphotransferase) domain 1"/>
    <property type="match status" value="1"/>
</dbReference>
<dbReference type="Pfam" id="PF07714">
    <property type="entry name" value="PK_Tyr_Ser-Thr"/>
    <property type="match status" value="1"/>
</dbReference>
<accession>A0A2I1GTI2</accession>
<dbReference type="VEuPathDB" id="FungiDB:RhiirFUN_007014"/>
<evidence type="ECO:0000256" key="1">
    <source>
        <dbReference type="ARBA" id="ARBA00022679"/>
    </source>
</evidence>
<comment type="caution">
    <text evidence="6">The sequence shown here is derived from an EMBL/GenBank/DDBJ whole genome shotgun (WGS) entry which is preliminary data.</text>
</comment>
<dbReference type="GO" id="GO:0004674">
    <property type="term" value="F:protein serine/threonine kinase activity"/>
    <property type="evidence" value="ECO:0007669"/>
    <property type="project" value="TreeGrafter"/>
</dbReference>
<organism evidence="6 7">
    <name type="scientific">Rhizophagus irregularis</name>
    <dbReference type="NCBI Taxonomy" id="588596"/>
    <lineage>
        <taxon>Eukaryota</taxon>
        <taxon>Fungi</taxon>
        <taxon>Fungi incertae sedis</taxon>
        <taxon>Mucoromycota</taxon>
        <taxon>Glomeromycotina</taxon>
        <taxon>Glomeromycetes</taxon>
        <taxon>Glomerales</taxon>
        <taxon>Glomeraceae</taxon>
        <taxon>Rhizophagus</taxon>
    </lineage>
</organism>
<evidence type="ECO:0000313" key="7">
    <source>
        <dbReference type="Proteomes" id="UP000234323"/>
    </source>
</evidence>
<dbReference type="InterPro" id="IPR011009">
    <property type="entry name" value="Kinase-like_dom_sf"/>
</dbReference>
<keyword evidence="1" id="KW-0808">Transferase</keyword>
<gene>
    <name evidence="6" type="ORF">RhiirA4_466145</name>
</gene>
<evidence type="ECO:0000256" key="4">
    <source>
        <dbReference type="ARBA" id="ARBA00022840"/>
    </source>
</evidence>
<evidence type="ECO:0000256" key="2">
    <source>
        <dbReference type="ARBA" id="ARBA00022741"/>
    </source>
</evidence>
<feature type="domain" description="Protein kinase" evidence="5">
    <location>
        <begin position="92"/>
        <end position="360"/>
    </location>
</feature>
<keyword evidence="7" id="KW-1185">Reference proteome</keyword>
<dbReference type="PROSITE" id="PS50011">
    <property type="entry name" value="PROTEIN_KINASE_DOM"/>
    <property type="match status" value="1"/>
</dbReference>
<dbReference type="SUPFAM" id="SSF56112">
    <property type="entry name" value="Protein kinase-like (PK-like)"/>
    <property type="match status" value="1"/>
</dbReference>
<dbReference type="PANTHER" id="PTHR44329:SF288">
    <property type="entry name" value="MITOGEN-ACTIVATED PROTEIN KINASE KINASE KINASE 20"/>
    <property type="match status" value="1"/>
</dbReference>
<reference evidence="6 7" key="1">
    <citation type="submission" date="2015-10" db="EMBL/GenBank/DDBJ databases">
        <title>Genome analyses suggest a sexual origin of heterokaryosis in a supposedly ancient asexual fungus.</title>
        <authorList>
            <person name="Ropars J."/>
            <person name="Sedzielewska K."/>
            <person name="Noel J."/>
            <person name="Charron P."/>
            <person name="Farinelli L."/>
            <person name="Marton T."/>
            <person name="Kruger M."/>
            <person name="Pelin A."/>
            <person name="Brachmann A."/>
            <person name="Corradi N."/>
        </authorList>
    </citation>
    <scope>NUCLEOTIDE SEQUENCE [LARGE SCALE GENOMIC DNA]</scope>
    <source>
        <strain evidence="6 7">A4</strain>
    </source>
</reference>
<dbReference type="VEuPathDB" id="FungiDB:FUN_004867"/>
<dbReference type="GO" id="GO:0005524">
    <property type="term" value="F:ATP binding"/>
    <property type="evidence" value="ECO:0007669"/>
    <property type="project" value="UniProtKB-KW"/>
</dbReference>
<evidence type="ECO:0000313" key="6">
    <source>
        <dbReference type="EMBL" id="PKY49953.1"/>
    </source>
</evidence>